<evidence type="ECO:0000313" key="5">
    <source>
        <dbReference type="EMBL" id="MBV7272835.1"/>
    </source>
</evidence>
<evidence type="ECO:0000259" key="4">
    <source>
        <dbReference type="Pfam" id="PF03466"/>
    </source>
</evidence>
<dbReference type="GO" id="GO:0000976">
    <property type="term" value="F:transcription cis-regulatory region binding"/>
    <property type="evidence" value="ECO:0007669"/>
    <property type="project" value="TreeGrafter"/>
</dbReference>
<protein>
    <submittedName>
        <fullName evidence="5">LysR family transcriptional regulator substrate-binding protein</fullName>
    </submittedName>
</protein>
<comment type="caution">
    <text evidence="5">The sequence shown here is derived from an EMBL/GenBank/DDBJ whole genome shotgun (WGS) entry which is preliminary data.</text>
</comment>
<dbReference type="Pfam" id="PF03466">
    <property type="entry name" value="LysR_substrate"/>
    <property type="match status" value="1"/>
</dbReference>
<sequence>MAFILDIPISTNSTVTAFIKDEPVCILATKENWLTAKTDVTIYDFKDVPIILTQKDCCYRKRFENSLIDASIVPKVILETSSIQVIKETALSDLGVCLLPKFTVQKELDNHSIERISYSTNYNISAQLIYHKDKWISPHLLGFISTVQNCY</sequence>
<proteinExistence type="inferred from homology"/>
<evidence type="ECO:0000256" key="2">
    <source>
        <dbReference type="ARBA" id="ARBA00023015"/>
    </source>
</evidence>
<organism evidence="5 6">
    <name type="scientific">Clostridium thailandense</name>
    <dbReference type="NCBI Taxonomy" id="2794346"/>
    <lineage>
        <taxon>Bacteria</taxon>
        <taxon>Bacillati</taxon>
        <taxon>Bacillota</taxon>
        <taxon>Clostridia</taxon>
        <taxon>Eubacteriales</taxon>
        <taxon>Clostridiaceae</taxon>
        <taxon>Clostridium</taxon>
    </lineage>
</organism>
<keyword evidence="6" id="KW-1185">Reference proteome</keyword>
<dbReference type="GO" id="GO:0006355">
    <property type="term" value="P:regulation of DNA-templated transcription"/>
    <property type="evidence" value="ECO:0007669"/>
    <property type="project" value="TreeGrafter"/>
</dbReference>
<accession>A0A949TIF3</accession>
<comment type="similarity">
    <text evidence="1">Belongs to the LysR transcriptional regulatory family.</text>
</comment>
<gene>
    <name evidence="5" type="ORF">I6U48_07905</name>
</gene>
<feature type="domain" description="LysR substrate-binding" evidence="4">
    <location>
        <begin position="5"/>
        <end position="148"/>
    </location>
</feature>
<dbReference type="PANTHER" id="PTHR30126">
    <property type="entry name" value="HTH-TYPE TRANSCRIPTIONAL REGULATOR"/>
    <property type="match status" value="1"/>
</dbReference>
<dbReference type="CDD" id="cd05466">
    <property type="entry name" value="PBP2_LTTR_substrate"/>
    <property type="match status" value="1"/>
</dbReference>
<dbReference type="PANTHER" id="PTHR30126:SF100">
    <property type="entry name" value="LYSR-FAMILY TRANSCRIPTIONAL REGULATOR"/>
    <property type="match status" value="1"/>
</dbReference>
<evidence type="ECO:0000256" key="3">
    <source>
        <dbReference type="ARBA" id="ARBA00023163"/>
    </source>
</evidence>
<dbReference type="Proteomes" id="UP000694308">
    <property type="component" value="Unassembled WGS sequence"/>
</dbReference>
<keyword evidence="3" id="KW-0804">Transcription</keyword>
<dbReference type="EMBL" id="JAEEGC010000034">
    <property type="protein sequence ID" value="MBV7272835.1"/>
    <property type="molecule type" value="Genomic_DNA"/>
</dbReference>
<name>A0A949TIF3_9CLOT</name>
<evidence type="ECO:0000313" key="6">
    <source>
        <dbReference type="Proteomes" id="UP000694308"/>
    </source>
</evidence>
<keyword evidence="2" id="KW-0805">Transcription regulation</keyword>
<dbReference type="AlphaFoldDB" id="A0A949TIF3"/>
<reference evidence="5" key="1">
    <citation type="submission" date="2020-12" db="EMBL/GenBank/DDBJ databases">
        <title>Clostridium thailandense sp. nov., a novel acetogenic bacterium isolated from peat land soil in Thailand.</title>
        <authorList>
            <person name="Chaikitkaew S."/>
            <person name="Birkeland N.K."/>
        </authorList>
    </citation>
    <scope>NUCLEOTIDE SEQUENCE</scope>
    <source>
        <strain evidence="5">PL3</strain>
    </source>
</reference>
<dbReference type="InterPro" id="IPR005119">
    <property type="entry name" value="LysR_subst-bd"/>
</dbReference>
<evidence type="ECO:0000256" key="1">
    <source>
        <dbReference type="ARBA" id="ARBA00009437"/>
    </source>
</evidence>